<proteinExistence type="predicted"/>
<keyword evidence="2" id="KW-1185">Reference proteome</keyword>
<accession>A0A1Q5TI75</accession>
<gene>
    <name evidence="1" type="ORF">PENSUB_8139</name>
</gene>
<evidence type="ECO:0000313" key="1">
    <source>
        <dbReference type="EMBL" id="OKO99922.1"/>
    </source>
</evidence>
<sequence length="199" mass="23035">MYERAQSLGTDIRHKSLVTDYWEAEQEAGVVVNGERIAADCVICAESIHSRGRPIITKNDFREPQLDPVFSTFRGTIDTEDLRQDPETRRAVNSESETKRDVYEVWTTYGLHSSLSLHNGGISRCGMLLTRYPRATAVQTEGRTIQEDSFMKPEYEPEGRLEWIWDYDRQEYTYQEYELVAEAIRLGREYIPTNCPPSI</sequence>
<dbReference type="Proteomes" id="UP000186955">
    <property type="component" value="Unassembled WGS sequence"/>
</dbReference>
<dbReference type="SUPFAM" id="SSF51905">
    <property type="entry name" value="FAD/NAD(P)-binding domain"/>
    <property type="match status" value="1"/>
</dbReference>
<dbReference type="InterPro" id="IPR036188">
    <property type="entry name" value="FAD/NAD-bd_sf"/>
</dbReference>
<reference evidence="1 2" key="1">
    <citation type="submission" date="2016-10" db="EMBL/GenBank/DDBJ databases">
        <title>Genome sequence of the ascomycete fungus Penicillium subrubescens.</title>
        <authorList>
            <person name="De Vries R.P."/>
            <person name="Peng M."/>
            <person name="Dilokpimol A."/>
            <person name="Hilden K."/>
            <person name="Makela M.R."/>
            <person name="Grigoriev I."/>
            <person name="Riley R."/>
            <person name="Granchi Z."/>
        </authorList>
    </citation>
    <scope>NUCLEOTIDE SEQUENCE [LARGE SCALE GENOMIC DNA]</scope>
    <source>
        <strain evidence="1 2">CBS 132785</strain>
    </source>
</reference>
<evidence type="ECO:0000313" key="2">
    <source>
        <dbReference type="Proteomes" id="UP000186955"/>
    </source>
</evidence>
<comment type="caution">
    <text evidence="1">The sequence shown here is derived from an EMBL/GenBank/DDBJ whole genome shotgun (WGS) entry which is preliminary data.</text>
</comment>
<dbReference type="Gene3D" id="3.50.50.60">
    <property type="entry name" value="FAD/NAD(P)-binding domain"/>
    <property type="match status" value="1"/>
</dbReference>
<dbReference type="STRING" id="1316194.A0A1Q5TI75"/>
<name>A0A1Q5TI75_9EURO</name>
<protein>
    <submittedName>
        <fullName evidence="1">Uncharacterized protein</fullName>
    </submittedName>
</protein>
<organism evidence="1 2">
    <name type="scientific">Penicillium subrubescens</name>
    <dbReference type="NCBI Taxonomy" id="1316194"/>
    <lineage>
        <taxon>Eukaryota</taxon>
        <taxon>Fungi</taxon>
        <taxon>Dikarya</taxon>
        <taxon>Ascomycota</taxon>
        <taxon>Pezizomycotina</taxon>
        <taxon>Eurotiomycetes</taxon>
        <taxon>Eurotiomycetidae</taxon>
        <taxon>Eurotiales</taxon>
        <taxon>Aspergillaceae</taxon>
        <taxon>Penicillium</taxon>
    </lineage>
</organism>
<dbReference type="AlphaFoldDB" id="A0A1Q5TI75"/>
<dbReference type="EMBL" id="MNBE01000653">
    <property type="protein sequence ID" value="OKO99922.1"/>
    <property type="molecule type" value="Genomic_DNA"/>
</dbReference>